<dbReference type="Pfam" id="PF07550">
    <property type="entry name" value="Shr-like_HID"/>
    <property type="match status" value="4"/>
</dbReference>
<dbReference type="InterPro" id="IPR018247">
    <property type="entry name" value="EF_Hand_1_Ca_BS"/>
</dbReference>
<dbReference type="GO" id="GO:0004252">
    <property type="term" value="F:serine-type endopeptidase activity"/>
    <property type="evidence" value="ECO:0007669"/>
    <property type="project" value="UniProtKB-UniRule"/>
</dbReference>
<protein>
    <submittedName>
        <fullName evidence="15">S8 family serine peptidase</fullName>
    </submittedName>
</protein>
<name>A0A5D4SY89_9BACI</name>
<evidence type="ECO:0000259" key="13">
    <source>
        <dbReference type="Pfam" id="PF02225"/>
    </source>
</evidence>
<dbReference type="Gene3D" id="2.60.40.4270">
    <property type="entry name" value="Listeria-Bacteroides repeat domain"/>
    <property type="match status" value="3"/>
</dbReference>
<keyword evidence="6" id="KW-0732">Signal</keyword>
<evidence type="ECO:0000256" key="10">
    <source>
        <dbReference type="PROSITE-ProRule" id="PRU01240"/>
    </source>
</evidence>
<evidence type="ECO:0000256" key="7">
    <source>
        <dbReference type="ARBA" id="ARBA00022801"/>
    </source>
</evidence>
<dbReference type="Gene3D" id="3.40.50.200">
    <property type="entry name" value="Peptidase S8/S53 domain"/>
    <property type="match status" value="1"/>
</dbReference>
<evidence type="ECO:0000256" key="2">
    <source>
        <dbReference type="ARBA" id="ARBA00011073"/>
    </source>
</evidence>
<dbReference type="SUPFAM" id="SSF52025">
    <property type="entry name" value="PA domain"/>
    <property type="match status" value="1"/>
</dbReference>
<dbReference type="PANTHER" id="PTHR43806:SF65">
    <property type="entry name" value="SERINE PROTEASE APRX"/>
    <property type="match status" value="1"/>
</dbReference>
<dbReference type="PROSITE" id="PS51892">
    <property type="entry name" value="SUBTILASE"/>
    <property type="match status" value="1"/>
</dbReference>
<dbReference type="CDD" id="cd02133">
    <property type="entry name" value="PA_C5a_like"/>
    <property type="match status" value="1"/>
</dbReference>
<evidence type="ECO:0000259" key="12">
    <source>
        <dbReference type="Pfam" id="PF00082"/>
    </source>
</evidence>
<feature type="domain" description="Heme-binding protein Shr-like Hb-interacting" evidence="14">
    <location>
        <begin position="1698"/>
        <end position="1767"/>
    </location>
</feature>
<dbReference type="InterPro" id="IPR050131">
    <property type="entry name" value="Peptidase_S8_subtilisin-like"/>
</dbReference>
<evidence type="ECO:0000313" key="15">
    <source>
        <dbReference type="EMBL" id="TYS67182.1"/>
    </source>
</evidence>
<dbReference type="InterPro" id="IPR003137">
    <property type="entry name" value="PA_domain"/>
</dbReference>
<evidence type="ECO:0000256" key="9">
    <source>
        <dbReference type="PIRSR" id="PIRSR615500-1"/>
    </source>
</evidence>
<dbReference type="RefSeq" id="WP_148989324.1">
    <property type="nucleotide sequence ID" value="NZ_VTEV01000006.1"/>
</dbReference>
<dbReference type="InterPro" id="IPR036852">
    <property type="entry name" value="Peptidase_S8/S53_dom_sf"/>
</dbReference>
<dbReference type="CDD" id="cd07474">
    <property type="entry name" value="Peptidases_S8_subtilisin_Vpr-like"/>
    <property type="match status" value="1"/>
</dbReference>
<dbReference type="InterPro" id="IPR023828">
    <property type="entry name" value="Peptidase_S8_Ser-AS"/>
</dbReference>
<keyword evidence="3" id="KW-0134">Cell wall</keyword>
<comment type="caution">
    <text evidence="15">The sequence shown here is derived from an EMBL/GenBank/DDBJ whole genome shotgun (WGS) entry which is preliminary data.</text>
</comment>
<keyword evidence="4" id="KW-0964">Secreted</keyword>
<dbReference type="SUPFAM" id="SSF52743">
    <property type="entry name" value="Subtilisin-like"/>
    <property type="match status" value="1"/>
</dbReference>
<evidence type="ECO:0000259" key="14">
    <source>
        <dbReference type="Pfam" id="PF07550"/>
    </source>
</evidence>
<dbReference type="InterPro" id="IPR000209">
    <property type="entry name" value="Peptidase_S8/S53_dom"/>
</dbReference>
<feature type="domain" description="PA" evidence="13">
    <location>
        <begin position="510"/>
        <end position="586"/>
    </location>
</feature>
<evidence type="ECO:0000256" key="6">
    <source>
        <dbReference type="ARBA" id="ARBA00022729"/>
    </source>
</evidence>
<reference evidence="15 16" key="1">
    <citation type="submission" date="2019-08" db="EMBL/GenBank/DDBJ databases">
        <title>Bacillus genomes from the desert of Cuatro Cienegas, Coahuila.</title>
        <authorList>
            <person name="Olmedo-Alvarez G."/>
        </authorList>
    </citation>
    <scope>NUCLEOTIDE SEQUENCE [LARGE SCALE GENOMIC DNA]</scope>
    <source>
        <strain evidence="15 16">CH28_1T</strain>
    </source>
</reference>
<keyword evidence="5 10" id="KW-0645">Protease</keyword>
<dbReference type="InterPro" id="IPR023827">
    <property type="entry name" value="Peptidase_S8_Asp-AS"/>
</dbReference>
<dbReference type="Pfam" id="PF04122">
    <property type="entry name" value="CW_binding_2"/>
    <property type="match status" value="3"/>
</dbReference>
<feature type="domain" description="Heme-binding protein Shr-like Hb-interacting" evidence="14">
    <location>
        <begin position="2144"/>
        <end position="2224"/>
    </location>
</feature>
<keyword evidence="8 10" id="KW-0720">Serine protease</keyword>
<dbReference type="PROSITE" id="PS00137">
    <property type="entry name" value="SUBTILASE_HIS"/>
    <property type="match status" value="1"/>
</dbReference>
<gene>
    <name evidence="15" type="ORF">FZC76_16820</name>
</gene>
<feature type="domain" description="Heme-binding protein Shr-like Hb-interacting" evidence="14">
    <location>
        <begin position="1597"/>
        <end position="1683"/>
    </location>
</feature>
<comment type="similarity">
    <text evidence="2 10 11">Belongs to the peptidase S8 family.</text>
</comment>
<dbReference type="PROSITE" id="PS00018">
    <property type="entry name" value="EF_HAND_1"/>
    <property type="match status" value="1"/>
</dbReference>
<dbReference type="EMBL" id="VTEV01000006">
    <property type="protein sequence ID" value="TYS67182.1"/>
    <property type="molecule type" value="Genomic_DNA"/>
</dbReference>
<dbReference type="InterPro" id="IPR007253">
    <property type="entry name" value="Cell_wall-bd_2"/>
</dbReference>
<dbReference type="PROSITE" id="PS00136">
    <property type="entry name" value="SUBTILASE_ASP"/>
    <property type="match status" value="1"/>
</dbReference>
<accession>A0A5D4SY89</accession>
<evidence type="ECO:0000256" key="8">
    <source>
        <dbReference type="ARBA" id="ARBA00022825"/>
    </source>
</evidence>
<evidence type="ECO:0000256" key="11">
    <source>
        <dbReference type="RuleBase" id="RU003355"/>
    </source>
</evidence>
<sequence length="2915" mass="316504">MSKRKRQTRRVLSILLLIAMLINIALPNLTLANTASDNQNQTSDETFNAEEVNRILAGLTSEQKANINKLTGAENAKKIHVDPSDLRSSKNLNVIVQFTVDPAKIQMIKQALANGGATVNNQEFATDYAEAEKRVEESHKQFKSFVNSQPKTQIIGGQTINNSMSITREFSEAFNGVALSLPANLVTSIAEFENVASIWTSETFEVPQLTNTADAAQTSGMAGKPTSGLKLLGLDKLQAEGHTGIIKSGPNAGEKVKVGVLDTGIDYNHPDLYKVTHDENGKRYGGHDFINAVVNSDGTVVFSDDNDPMETIYSDWLHAKENPSSVLYPATPDYKNYITAHGTHVSGTVAANTTDNNLIYSANGVAPDVELHGYRVLGPGGIGFADAILNGIDQAVKDGMQVINLSLGSLNNDPLYPTSIAINNATLAGVTCVVSAGNAGPSPATVGSPGTAALAITIGASTIPVEIPVMTIINGKTPYQARLFGKSFTDSDDAFAGKTFSIVDVGLGKPTNYNGKDLSGKIALVKRGGFTLTEKMGNAKAAGAIGMIIWNNAADEDNQGYISAFLGTSMDNVYSVSLTQSQGQALVDVIANDPSKETTITFPSKLDTPIMKNADELAGFSSTGPVNNYDIKPDVIAPGVDIISTMPFDTWEPQEGQPHDYTYAYQSMSGTSMAAPHVTGVAALVLAANPDYKPADIKTALTNTAKDVNTESTTYSVYQVGAGRVDPGRAINADVKIQVLDKANHYDDPRYIYENDPIMRQIDDIRGSIFFGFKGRGEGANDGSDDVVSSKDFNVINQGTSSKTFNVSTTFISTKFAESNEVGPGTGNDVKVDVSVNNDNRTSIQVDGASTVKATATITIPSNAMEGTYEGYIYLVNASDSTESYRIPFTISIAEKGIDFAADIKSTTVSFRDSGYFNPNAGAPGLGYRYTVNSQMESMYLLLKDNEGNYLGIVQNESGISHKNPGVIYTRNPMLISGRYLPFTKPYNGSLDQSGLATEPVVAKHGAYSVEMVAIDKAGNQYRDEDTVYVDYLVPTLTMDPDSKPGIYEIDPTGYQPGQEIKRFYGTVYDSNIDVMKNNGDTSVPDLNDSTKLVPANQSLNTVWAYQDDVRPTHSFTPDANGRFHFGLAPEDITRHGSLVRMYAADYSGAGDIYSQQRFYFIKKGSPYVTLTSSGGVDSELESQGKVVVEPSKEFKATIATKNGIGMTGGKFTLNNAKAYEFSNVRISDEYKQYLDSKGITATLTVSDPYKDRFSSYSIDITISGIDAAGALDQDMNIIEADVTYTNPEALTGPWEYEVLESSFILSGKDTMVPAFMANWPYVKQPISNLSGGIFAEGFKVNTLSGSYMNVTVESGAKVTVTDANGKSYITDNPTTDMNTVEWLGNTAGTYAVTMDASDKPYNVEIFMPGHFKGYKTTPVIGDNRHGYQTGAYYDMPSHITPLLPAGDVNGDDVIDMNDLLEEVKGYETYKELTTTADKKAFLTNPENRKYDIRWVDPSGWFGYGIDYYDFYYIFKNFGQQNQSALKTGVPVPTPQLTLTADTIVNGVQLKAGDGVDEVRTALNFAGPPQKTTSTIPKLEELQNGSKITLIPTDRVFLDDVTWRNAITEIHLNDKNVINELITGTSNKAVTISAAHYYFSVMEGHVFVPSEITLDGSLFKDAGNYTVIIKAAGYQDVSLQLTVAEEPIPTPEIPLVIDPTKAHLGKDLTYTFTDDANWRNGINKIVVQTRDFKDGVDITNMTDGNGNKYYDISQPGQITFKKELFKTNASPVLNTSPIVPGGENDLPQLYKFEIRSTGTDGTIYPVVTAGTYTGDNGLSAAQAIGFRLTFDTQGGHALDPIAVGYRPGRSKYGTKSSDWSISQTSPVPTRPGYIFRGWFNEPECTTSFNQHGTLTADKTVYAKWEMEYVQNYSPVDKNNPDGKKFSQGWVLGEGDLEITIPDYQTNVSWLKDKSSIASIEATYYKVKSDGTSDSVTTTYTLDPSTYNLVANADGSGTLSFTTATESYADAHPIEKFAFSEAPYPKYPYIGYKLTMTSIGGESLEIPNVKLGYRTHFDLNGGTLIDPENTFFEDRFAQAGRATSPNMLIALNYVKNGELSVSPTLYLDSEGTSGKASEIASNIAVLIKENTTFYLNWIKTPPTVSKDTLANTVGSDITLSFTDDGIWKNNIKQVLIGSKELVLDTDYTIKDNEITLDRSLFTFGQKVNVVIISEGYLDVVVTDQVIGYLVTFESNGGDGVPSQIVDSRVSKPADPALIGYKFAGWYTDQVLTKPYDFTSVVTQPITLYAKYALATSLVSPDSKDNALGNDMTLEFSDVDWAKVITGIKINGSSVDESKYKVDTAAQTITLDKSLFTKTGEFTINIRATDYADVLISQKVVKGINVQFVLPSDAPEEVKEGVKDQIVVRRITEPTVYGYELTWFADEARTIPWEFTNSIYSSKTLYGKWALQTFNVEFDTQGGGTVESKTAAYNTTIKAPVAPKRLGYIFDGWYKDAECTLAWDFAGDKVAEDITLYAKWTKMISDVQPSSDMYVQPGDKIEVSFRSEAEGGDASFSIKLPLQFSTQSASSKKMEEIEPGVYKGTWEVPANINLQGAMIEVEMTDAAGNKAVEEASGKLFINTENMDRIFGETRYHTAVEISKKGWSSSNVVVLARSDNYADALAGTPLAHKHKAPILLTKSNELSNEVLEELHRLKATEVIVLGGTSAISDKVVSTLKNKKLKVTRIAGKDRYETASKIAKQVAPEGTDKAVVVYGGNFPDAISVASHAAREGLPILLTKTNDLPTATQAALDELGVSTSIAVGGKAVISEAVHDQLPNAERISGQNRYETNIELAKVFTSEAKHIYVATGNNFADALTGSVLAAKNNSSIILVGINVPASTLSYLENNRMEQITIFGGNAAVNHDVVKELQKFID</sequence>
<evidence type="ECO:0000256" key="1">
    <source>
        <dbReference type="ARBA" id="ARBA00004196"/>
    </source>
</evidence>
<dbReference type="Pfam" id="PF02225">
    <property type="entry name" value="PA"/>
    <property type="match status" value="1"/>
</dbReference>
<dbReference type="Gene3D" id="3.50.30.30">
    <property type="match status" value="1"/>
</dbReference>
<dbReference type="GO" id="GO:0030313">
    <property type="term" value="C:cell envelope"/>
    <property type="evidence" value="ECO:0007669"/>
    <property type="project" value="UniProtKB-SubCell"/>
</dbReference>
<dbReference type="InterPro" id="IPR013378">
    <property type="entry name" value="InlB-like_B-rpt"/>
</dbReference>
<dbReference type="Gene3D" id="3.40.50.12090">
    <property type="match status" value="2"/>
</dbReference>
<dbReference type="InterPro" id="IPR022398">
    <property type="entry name" value="Peptidase_S8_His-AS"/>
</dbReference>
<dbReference type="PANTHER" id="PTHR43806">
    <property type="entry name" value="PEPTIDASE S8"/>
    <property type="match status" value="1"/>
</dbReference>
<evidence type="ECO:0000313" key="16">
    <source>
        <dbReference type="Proteomes" id="UP000322524"/>
    </source>
</evidence>
<comment type="subcellular location">
    <subcellularLocation>
        <location evidence="1">Cell envelope</location>
    </subcellularLocation>
</comment>
<dbReference type="Pfam" id="PF09479">
    <property type="entry name" value="Flg_new"/>
    <property type="match status" value="3"/>
</dbReference>
<dbReference type="Proteomes" id="UP000322524">
    <property type="component" value="Unassembled WGS sequence"/>
</dbReference>
<keyword evidence="7 10" id="KW-0378">Hydrolase</keyword>
<evidence type="ECO:0000256" key="4">
    <source>
        <dbReference type="ARBA" id="ARBA00022525"/>
    </source>
</evidence>
<feature type="domain" description="Heme-binding protein Shr-like Hb-interacting" evidence="14">
    <location>
        <begin position="2298"/>
        <end position="2378"/>
    </location>
</feature>
<dbReference type="OrthoDB" id="663332at2"/>
<dbReference type="InterPro" id="IPR034213">
    <property type="entry name" value="S8_Vpr-like"/>
</dbReference>
<dbReference type="InterPro" id="IPR011432">
    <property type="entry name" value="Shr-like_HID"/>
</dbReference>
<dbReference type="InterPro" id="IPR042229">
    <property type="entry name" value="Listeria/Bacterioides_rpt_sf"/>
</dbReference>
<feature type="active site" description="Charge relay system" evidence="9 10">
    <location>
        <position position="341"/>
    </location>
</feature>
<evidence type="ECO:0000256" key="5">
    <source>
        <dbReference type="ARBA" id="ARBA00022670"/>
    </source>
</evidence>
<dbReference type="GO" id="GO:0006508">
    <property type="term" value="P:proteolysis"/>
    <property type="evidence" value="ECO:0007669"/>
    <property type="project" value="UniProtKB-KW"/>
</dbReference>
<feature type="active site" description="Charge relay system" evidence="9 10">
    <location>
        <position position="672"/>
    </location>
</feature>
<feature type="domain" description="Peptidase S8/S53" evidence="12">
    <location>
        <begin position="253"/>
        <end position="710"/>
    </location>
</feature>
<dbReference type="NCBIfam" id="TIGR02543">
    <property type="entry name" value="List_Bact_rpt"/>
    <property type="match status" value="2"/>
</dbReference>
<dbReference type="Pfam" id="PF00082">
    <property type="entry name" value="Peptidase_S8"/>
    <property type="match status" value="1"/>
</dbReference>
<feature type="active site" description="Charge relay system" evidence="9 10">
    <location>
        <position position="262"/>
    </location>
</feature>
<dbReference type="InterPro" id="IPR015500">
    <property type="entry name" value="Peptidase_S8_subtilisin-rel"/>
</dbReference>
<proteinExistence type="inferred from homology"/>
<evidence type="ECO:0000256" key="3">
    <source>
        <dbReference type="ARBA" id="ARBA00022512"/>
    </source>
</evidence>
<dbReference type="InterPro" id="IPR046450">
    <property type="entry name" value="PA_dom_sf"/>
</dbReference>
<organism evidence="15 16">
    <name type="scientific">Sutcliffiella horikoshii</name>
    <dbReference type="NCBI Taxonomy" id="79883"/>
    <lineage>
        <taxon>Bacteria</taxon>
        <taxon>Bacillati</taxon>
        <taxon>Bacillota</taxon>
        <taxon>Bacilli</taxon>
        <taxon>Bacillales</taxon>
        <taxon>Bacillaceae</taxon>
        <taxon>Sutcliffiella</taxon>
    </lineage>
</organism>
<dbReference type="PRINTS" id="PR00723">
    <property type="entry name" value="SUBTILISIN"/>
</dbReference>
<dbReference type="PROSITE" id="PS00138">
    <property type="entry name" value="SUBTILASE_SER"/>
    <property type="match status" value="1"/>
</dbReference>